<evidence type="ECO:0000313" key="2">
    <source>
        <dbReference type="Proteomes" id="UP000027821"/>
    </source>
</evidence>
<dbReference type="EMBL" id="JMIH01000052">
    <property type="protein sequence ID" value="KEO71614.1"/>
    <property type="molecule type" value="Genomic_DNA"/>
</dbReference>
<dbReference type="eggNOG" id="COG1044">
    <property type="taxonomic scope" value="Bacteria"/>
</dbReference>
<keyword evidence="2" id="KW-1185">Reference proteome</keyword>
<comment type="caution">
    <text evidence="1">The sequence shown here is derived from an EMBL/GenBank/DDBJ whole genome shotgun (WGS) entry which is preliminary data.</text>
</comment>
<sequence length="315" mass="35676">MENNDREFNLVCHINYKEWYCAIILFALIFIYKNPLLGQDLKFNSLSGISGYGRDITWTTSEWGSGFGHRISNMDIGGYTTFSIDSRHNSPNWVNTFNITSLGHVGIGTLLPSNDQGWHRVVEINGGQHSKLLISSQNKGVKVGIYAHYSWGDGPKGVIGTESNHDLSIHTDYDKERIRIKNNGNVGIGTSAPTSKLDVNGTIRAKEIKVEATNWPDYVFEPNYELMDLKDVSDYIQIHKHLPGIPSEITVQNSGLLLGEMNALLLKKIEELVLYTISQQTRIQLLEELIEKSDDNICYLEREILKLKEEYQKVD</sequence>
<dbReference type="RefSeq" id="WP_051720372.1">
    <property type="nucleotide sequence ID" value="NZ_JMIH01000052.1"/>
</dbReference>
<dbReference type="STRING" id="1048983.EL17_24010"/>
<gene>
    <name evidence="1" type="ORF">EL17_24010</name>
</gene>
<accession>A0A074KRW5</accession>
<proteinExistence type="predicted"/>
<protein>
    <recommendedName>
        <fullName evidence="3">Peptidase S74 domain-containing protein</fullName>
    </recommendedName>
</protein>
<organism evidence="1 2">
    <name type="scientific">Anditalea andensis</name>
    <dbReference type="NCBI Taxonomy" id="1048983"/>
    <lineage>
        <taxon>Bacteria</taxon>
        <taxon>Pseudomonadati</taxon>
        <taxon>Bacteroidota</taxon>
        <taxon>Cytophagia</taxon>
        <taxon>Cytophagales</taxon>
        <taxon>Cytophagaceae</taxon>
        <taxon>Anditalea</taxon>
    </lineage>
</organism>
<evidence type="ECO:0000313" key="1">
    <source>
        <dbReference type="EMBL" id="KEO71614.1"/>
    </source>
</evidence>
<name>A0A074KRW5_9BACT</name>
<dbReference type="Proteomes" id="UP000027821">
    <property type="component" value="Unassembled WGS sequence"/>
</dbReference>
<evidence type="ECO:0008006" key="3">
    <source>
        <dbReference type="Google" id="ProtNLM"/>
    </source>
</evidence>
<dbReference type="OrthoDB" id="9793307at2"/>
<dbReference type="AlphaFoldDB" id="A0A074KRW5"/>
<reference evidence="1 2" key="1">
    <citation type="submission" date="2014-04" db="EMBL/GenBank/DDBJ databases">
        <title>Characterization and application of a salt tolerant electro-active bacterium.</title>
        <authorList>
            <person name="Yang L."/>
            <person name="Wei S."/>
            <person name="Tay Q.X.M."/>
        </authorList>
    </citation>
    <scope>NUCLEOTIDE SEQUENCE [LARGE SCALE GENOMIC DNA]</scope>
    <source>
        <strain evidence="1 2">LY1</strain>
    </source>
</reference>